<evidence type="ECO:0000256" key="4">
    <source>
        <dbReference type="ARBA" id="ARBA00022833"/>
    </source>
</evidence>
<dbReference type="CDD" id="cd09610">
    <property type="entry name" value="M3B_PepF"/>
    <property type="match status" value="1"/>
</dbReference>
<dbReference type="NCBIfam" id="TIGR02290">
    <property type="entry name" value="M3_fam_3"/>
    <property type="match status" value="1"/>
</dbReference>
<evidence type="ECO:0000259" key="8">
    <source>
        <dbReference type="Pfam" id="PF08439"/>
    </source>
</evidence>
<dbReference type="InterPro" id="IPR011977">
    <property type="entry name" value="Pept_M3B_clade3"/>
</dbReference>
<dbReference type="InterPro" id="IPR045090">
    <property type="entry name" value="Pept_M3A_M3B"/>
</dbReference>
<comment type="similarity">
    <text evidence="6">Belongs to the peptidase M3 family.</text>
</comment>
<dbReference type="PANTHER" id="PTHR11804">
    <property type="entry name" value="PROTEASE M3 THIMET OLIGOPEPTIDASE-RELATED"/>
    <property type="match status" value="1"/>
</dbReference>
<dbReference type="Pfam" id="PF01432">
    <property type="entry name" value="Peptidase_M3"/>
    <property type="match status" value="1"/>
</dbReference>
<evidence type="ECO:0000313" key="10">
    <source>
        <dbReference type="Proteomes" id="UP000555411"/>
    </source>
</evidence>
<comment type="caution">
    <text evidence="9">The sequence shown here is derived from an EMBL/GenBank/DDBJ whole genome shotgun (WGS) entry which is preliminary data.</text>
</comment>
<dbReference type="Gene3D" id="1.10.1370.20">
    <property type="entry name" value="Oligoendopeptidase f, C-terminal domain"/>
    <property type="match status" value="1"/>
</dbReference>
<evidence type="ECO:0000259" key="7">
    <source>
        <dbReference type="Pfam" id="PF01432"/>
    </source>
</evidence>
<keyword evidence="1 6" id="KW-0645">Protease</keyword>
<dbReference type="GO" id="GO:0006518">
    <property type="term" value="P:peptide metabolic process"/>
    <property type="evidence" value="ECO:0007669"/>
    <property type="project" value="TreeGrafter"/>
</dbReference>
<keyword evidence="3 6" id="KW-0378">Hydrolase</keyword>
<dbReference type="InterPro" id="IPR042088">
    <property type="entry name" value="OligoPept_F_C"/>
</dbReference>
<dbReference type="InterPro" id="IPR001567">
    <property type="entry name" value="Pept_M3A_M3B_dom"/>
</dbReference>
<dbReference type="GO" id="GO:0004222">
    <property type="term" value="F:metalloendopeptidase activity"/>
    <property type="evidence" value="ECO:0007669"/>
    <property type="project" value="InterPro"/>
</dbReference>
<gene>
    <name evidence="9" type="ORF">H7F16_00260</name>
</gene>
<keyword evidence="4 6" id="KW-0862">Zinc</keyword>
<accession>A0A842I374</accession>
<dbReference type="InterPro" id="IPR013647">
    <property type="entry name" value="OligopepF_N_dom"/>
</dbReference>
<feature type="domain" description="Peptidase M3A/M3B catalytic" evidence="7">
    <location>
        <begin position="214"/>
        <end position="593"/>
    </location>
</feature>
<evidence type="ECO:0000256" key="1">
    <source>
        <dbReference type="ARBA" id="ARBA00022670"/>
    </source>
</evidence>
<dbReference type="EMBL" id="JACLQD010000001">
    <property type="protein sequence ID" value="MBC2833917.1"/>
    <property type="molecule type" value="Genomic_DNA"/>
</dbReference>
<comment type="cofactor">
    <cofactor evidence="6">
        <name>Zn(2+)</name>
        <dbReference type="ChEBI" id="CHEBI:29105"/>
    </cofactor>
    <text evidence="6">Binds 1 zinc ion.</text>
</comment>
<evidence type="ECO:0000256" key="2">
    <source>
        <dbReference type="ARBA" id="ARBA00022723"/>
    </source>
</evidence>
<dbReference type="AlphaFoldDB" id="A0A842I374"/>
<keyword evidence="2 6" id="KW-0479">Metal-binding</keyword>
<evidence type="ECO:0000256" key="5">
    <source>
        <dbReference type="ARBA" id="ARBA00023049"/>
    </source>
</evidence>
<dbReference type="GO" id="GO:0046872">
    <property type="term" value="F:metal ion binding"/>
    <property type="evidence" value="ECO:0007669"/>
    <property type="project" value="UniProtKB-UniRule"/>
</dbReference>
<dbReference type="Gene3D" id="1.20.140.70">
    <property type="entry name" value="Oligopeptidase f, N-terminal domain"/>
    <property type="match status" value="1"/>
</dbReference>
<dbReference type="Proteomes" id="UP000555411">
    <property type="component" value="Unassembled WGS sequence"/>
</dbReference>
<reference evidence="9 10" key="1">
    <citation type="journal article" date="2017" name="Int. J. Syst. Evol. Microbiol.">
        <title>Gemmobacter straminiformis sp. nov., isolated from an artificial fountain.</title>
        <authorList>
            <person name="Kang J.Y."/>
            <person name="Kim M.J."/>
            <person name="Chun J."/>
            <person name="Son K.P."/>
            <person name="Jahng K.Y."/>
        </authorList>
    </citation>
    <scope>NUCLEOTIDE SEQUENCE [LARGE SCALE GENOMIC DNA]</scope>
    <source>
        <strain evidence="9 10">CAM-8</strain>
    </source>
</reference>
<dbReference type="Pfam" id="PF08439">
    <property type="entry name" value="Peptidase_M3_N"/>
    <property type="match status" value="1"/>
</dbReference>
<feature type="domain" description="Oligopeptidase F N-terminal" evidence="8">
    <location>
        <begin position="127"/>
        <end position="196"/>
    </location>
</feature>
<proteinExistence type="inferred from homology"/>
<organism evidence="9 10">
    <name type="scientific">Paragemmobacter straminiformis</name>
    <dbReference type="NCBI Taxonomy" id="2045119"/>
    <lineage>
        <taxon>Bacteria</taxon>
        <taxon>Pseudomonadati</taxon>
        <taxon>Pseudomonadota</taxon>
        <taxon>Alphaproteobacteria</taxon>
        <taxon>Rhodobacterales</taxon>
        <taxon>Paracoccaceae</taxon>
        <taxon>Paragemmobacter</taxon>
    </lineage>
</organism>
<keyword evidence="10" id="KW-1185">Reference proteome</keyword>
<dbReference type="GO" id="GO:0006508">
    <property type="term" value="P:proteolysis"/>
    <property type="evidence" value="ECO:0007669"/>
    <property type="project" value="UniProtKB-KW"/>
</dbReference>
<evidence type="ECO:0000256" key="3">
    <source>
        <dbReference type="ARBA" id="ARBA00022801"/>
    </source>
</evidence>
<dbReference type="RefSeq" id="WP_185795556.1">
    <property type="nucleotide sequence ID" value="NZ_JACLQD010000001.1"/>
</dbReference>
<evidence type="ECO:0000256" key="6">
    <source>
        <dbReference type="RuleBase" id="RU003435"/>
    </source>
</evidence>
<name>A0A842I374_9RHOB</name>
<dbReference type="PANTHER" id="PTHR11804:SF5">
    <property type="entry name" value="OLIGOENDOPEPTIDASE F"/>
    <property type="match status" value="1"/>
</dbReference>
<protein>
    <submittedName>
        <fullName evidence="9">M3 family oligoendopeptidase</fullName>
    </submittedName>
</protein>
<keyword evidence="5 6" id="KW-0482">Metalloprotease</keyword>
<dbReference type="SUPFAM" id="SSF55486">
    <property type="entry name" value="Metalloproteases ('zincins'), catalytic domain"/>
    <property type="match status" value="1"/>
</dbReference>
<sequence length="608" mass="68113">MTLPLPRPVFDANAAGGAFGKLPDWDLTDLYPATDAPEFTRDMGWLETACAGFAARYEGKLASLDAAALLACVKEYEQIDVIAGRIMSFAGLRYYQNTMDSERAKFMADAQDKITTFTTPLVFFTLEFNRLDEAHLAGLLAQNADLARYKPVFDRMRAMRPYQLSDELEKFLHDQSTVGSAAWNRLFDETMAGLMFRVAGEDEELNLEATLNLLTDTDRSKREAAARALAEVFDKHIKLFARVHNTLAKEKEIEDRWRKMPNPQTARHLSNHVEPEVVEALRNAVVAAYPKLSHRYYRLKAKWMGLDKLQIWDRNAPLPIENPKTVDWDTARSMVMDAYGAFAPEMADLAKPFFEKGWIDAGVKPGKAPGAFAHPTVTTVHPYVMLNYLGKPRDVMTLAHELGHGVHQVLAAGQGELLSSTPLTLAETASVFGEMLTFRKLLDNAKTPAERKTLLAGKVEDMINTVVRQIAFYDFECKLHAARATGELTPDDINALWMSVQAQSLGDAFDFMDGYETFWAYIPHFVHSPFYVYAYAFGDGLVNALYAAYADGLPDFQTKYFDMLKAGGSKHHKDLLAPFGLDASDPKFWDKGLSMIAGFIDELEAMED</sequence>
<evidence type="ECO:0000313" key="9">
    <source>
        <dbReference type="EMBL" id="MBC2833917.1"/>
    </source>
</evidence>